<keyword evidence="5" id="KW-1185">Reference proteome</keyword>
<dbReference type="InterPro" id="IPR021858">
    <property type="entry name" value="Fun_TF"/>
</dbReference>
<dbReference type="AlphaFoldDB" id="A0A0D2INT2"/>
<dbReference type="RefSeq" id="XP_013274590.1">
    <property type="nucleotide sequence ID" value="XM_013419136.1"/>
</dbReference>
<proteinExistence type="predicted"/>
<dbReference type="PANTHER" id="PTHR37534">
    <property type="entry name" value="TRANSCRIPTIONAL ACTIVATOR PROTEIN UGA3"/>
    <property type="match status" value="1"/>
</dbReference>
<dbReference type="EMBL" id="KN847476">
    <property type="protein sequence ID" value="KIX07454.1"/>
    <property type="molecule type" value="Genomic_DNA"/>
</dbReference>
<dbReference type="PANTHER" id="PTHR37534:SF26">
    <property type="entry name" value="TRANSCRIPTION FACTOR, PUTATIVE-RELATED"/>
    <property type="match status" value="1"/>
</dbReference>
<accession>A0A0D2INT2</accession>
<organism evidence="4 5">
    <name type="scientific">Rhinocladiella mackenziei CBS 650.93</name>
    <dbReference type="NCBI Taxonomy" id="1442369"/>
    <lineage>
        <taxon>Eukaryota</taxon>
        <taxon>Fungi</taxon>
        <taxon>Dikarya</taxon>
        <taxon>Ascomycota</taxon>
        <taxon>Pezizomycotina</taxon>
        <taxon>Eurotiomycetes</taxon>
        <taxon>Chaetothyriomycetidae</taxon>
        <taxon>Chaetothyriales</taxon>
        <taxon>Herpotrichiellaceae</taxon>
        <taxon>Rhinocladiella</taxon>
    </lineage>
</organism>
<dbReference type="GO" id="GO:0005634">
    <property type="term" value="C:nucleus"/>
    <property type="evidence" value="ECO:0007669"/>
    <property type="project" value="UniProtKB-SubCell"/>
</dbReference>
<dbReference type="OrthoDB" id="5213892at2759"/>
<dbReference type="GeneID" id="25290178"/>
<evidence type="ECO:0000313" key="4">
    <source>
        <dbReference type="EMBL" id="KIX07454.1"/>
    </source>
</evidence>
<sequence>MKLEQHVNSARLGVSSAMERPEWFDGEPLELQLRNEIKTEVKRNFRLIKRRGAMRGVSAPSKPTNKRDSAFPAWQDVNQELEVVGRAEACPVDFTAPTRSVSRESTATQTSTTEREIPLREDPTCTQSRVTVESSESALGPKTLSYRDAELLMHYVDHVFPRQFRFHTQDINRWGGRGWLLWLLTKTGHLCHAALSLSALHQCILHFHSHGHKQIEVLACGVSLISFELYCGGVSDWKPYLSALVSIVTALEHDPSIVQESPRMEDSAIPFLVAVVLWFDLVSCASIGTAPCLDQGIDLERIMGCQNWAMMAIGDLATLNAWKNHARHAGTLDVGDLAARRQAIEHQLKQIRSSVDRAIRALEQITDVQDVRGLIWPVRIAGCMAVESQQSFFETLIGNVLGDVERDFGNVATILRIMKHCWHLKHQQTDQEWNWERVMAELDICALLV</sequence>
<dbReference type="GO" id="GO:0045944">
    <property type="term" value="P:positive regulation of transcription by RNA polymerase II"/>
    <property type="evidence" value="ECO:0007669"/>
    <property type="project" value="TreeGrafter"/>
</dbReference>
<comment type="subcellular location">
    <subcellularLocation>
        <location evidence="1">Nucleus</location>
    </subcellularLocation>
</comment>
<dbReference type="STRING" id="1442369.A0A0D2INT2"/>
<keyword evidence="2" id="KW-0539">Nucleus</keyword>
<reference evidence="4 5" key="1">
    <citation type="submission" date="2015-01" db="EMBL/GenBank/DDBJ databases">
        <title>The Genome Sequence of Rhinocladiella mackenzie CBS 650.93.</title>
        <authorList>
            <consortium name="The Broad Institute Genomics Platform"/>
            <person name="Cuomo C."/>
            <person name="de Hoog S."/>
            <person name="Gorbushina A."/>
            <person name="Stielow B."/>
            <person name="Teixiera M."/>
            <person name="Abouelleil A."/>
            <person name="Chapman S.B."/>
            <person name="Priest M."/>
            <person name="Young S.K."/>
            <person name="Wortman J."/>
            <person name="Nusbaum C."/>
            <person name="Birren B."/>
        </authorList>
    </citation>
    <scope>NUCLEOTIDE SEQUENCE [LARGE SCALE GENOMIC DNA]</scope>
    <source>
        <strain evidence="4 5">CBS 650.93</strain>
    </source>
</reference>
<evidence type="ECO:0000256" key="3">
    <source>
        <dbReference type="SAM" id="MobiDB-lite"/>
    </source>
</evidence>
<dbReference type="Pfam" id="PF11951">
    <property type="entry name" value="Fungal_trans_2"/>
    <property type="match status" value="1"/>
</dbReference>
<evidence type="ECO:0000256" key="2">
    <source>
        <dbReference type="ARBA" id="ARBA00023242"/>
    </source>
</evidence>
<gene>
    <name evidence="4" type="ORF">Z518_02107</name>
</gene>
<evidence type="ECO:0000256" key="1">
    <source>
        <dbReference type="ARBA" id="ARBA00004123"/>
    </source>
</evidence>
<name>A0A0D2INT2_9EURO</name>
<dbReference type="VEuPathDB" id="FungiDB:Z518_02107"/>
<dbReference type="Proteomes" id="UP000053617">
    <property type="component" value="Unassembled WGS sequence"/>
</dbReference>
<protein>
    <submittedName>
        <fullName evidence="4">Uncharacterized protein</fullName>
    </submittedName>
</protein>
<dbReference type="GO" id="GO:0000976">
    <property type="term" value="F:transcription cis-regulatory region binding"/>
    <property type="evidence" value="ECO:0007669"/>
    <property type="project" value="TreeGrafter"/>
</dbReference>
<evidence type="ECO:0000313" key="5">
    <source>
        <dbReference type="Proteomes" id="UP000053617"/>
    </source>
</evidence>
<feature type="compositionally biased region" description="Polar residues" evidence="3">
    <location>
        <begin position="98"/>
        <end position="112"/>
    </location>
</feature>
<dbReference type="GO" id="GO:0003700">
    <property type="term" value="F:DNA-binding transcription factor activity"/>
    <property type="evidence" value="ECO:0007669"/>
    <property type="project" value="TreeGrafter"/>
</dbReference>
<dbReference type="HOGENOM" id="CLU_019313_0_0_1"/>
<feature type="region of interest" description="Disordered" evidence="3">
    <location>
        <begin position="98"/>
        <end position="119"/>
    </location>
</feature>